<dbReference type="InterPro" id="IPR030395">
    <property type="entry name" value="GP_PDE_dom"/>
</dbReference>
<dbReference type="SUPFAM" id="SSF51695">
    <property type="entry name" value="PLC-like phosphodiesterases"/>
    <property type="match status" value="1"/>
</dbReference>
<organism evidence="2 3">
    <name type="scientific">Bowdeniella nasicola</name>
    <dbReference type="NCBI Taxonomy" id="208480"/>
    <lineage>
        <taxon>Bacteria</taxon>
        <taxon>Bacillati</taxon>
        <taxon>Actinomycetota</taxon>
        <taxon>Actinomycetes</taxon>
        <taxon>Actinomycetales</taxon>
        <taxon>Actinomycetaceae</taxon>
        <taxon>Bowdeniella</taxon>
    </lineage>
</organism>
<feature type="domain" description="GP-PDE" evidence="1">
    <location>
        <begin position="10"/>
        <end position="249"/>
    </location>
</feature>
<dbReference type="OrthoDB" id="5241788at2"/>
<evidence type="ECO:0000313" key="3">
    <source>
        <dbReference type="Proteomes" id="UP000199288"/>
    </source>
</evidence>
<dbReference type="EMBL" id="FNQV01000001">
    <property type="protein sequence ID" value="SDZ76681.1"/>
    <property type="molecule type" value="Genomic_DNA"/>
</dbReference>
<dbReference type="GO" id="GO:0008081">
    <property type="term" value="F:phosphoric diester hydrolase activity"/>
    <property type="evidence" value="ECO:0007669"/>
    <property type="project" value="InterPro"/>
</dbReference>
<dbReference type="PANTHER" id="PTHR43805:SF1">
    <property type="entry name" value="GP-PDE DOMAIN-CONTAINING PROTEIN"/>
    <property type="match status" value="1"/>
</dbReference>
<evidence type="ECO:0000259" key="1">
    <source>
        <dbReference type="PROSITE" id="PS51704"/>
    </source>
</evidence>
<dbReference type="GO" id="GO:0006629">
    <property type="term" value="P:lipid metabolic process"/>
    <property type="evidence" value="ECO:0007669"/>
    <property type="project" value="InterPro"/>
</dbReference>
<name>A0A1H3VPS5_9ACTO</name>
<dbReference type="RefSeq" id="WP_092561039.1">
    <property type="nucleotide sequence ID" value="NZ_FNQV01000001.1"/>
</dbReference>
<gene>
    <name evidence="2" type="ORF">SAMN02910418_00174</name>
</gene>
<dbReference type="AlphaFoldDB" id="A0A1H3VPS5"/>
<keyword evidence="3" id="KW-1185">Reference proteome</keyword>
<proteinExistence type="predicted"/>
<dbReference type="Gene3D" id="3.20.20.190">
    <property type="entry name" value="Phosphatidylinositol (PI) phosphodiesterase"/>
    <property type="match status" value="1"/>
</dbReference>
<evidence type="ECO:0000313" key="2">
    <source>
        <dbReference type="EMBL" id="SDZ76681.1"/>
    </source>
</evidence>
<accession>A0A1H3VPS5</accession>
<dbReference type="PROSITE" id="PS51704">
    <property type="entry name" value="GP_PDE"/>
    <property type="match status" value="1"/>
</dbReference>
<reference evidence="3" key="1">
    <citation type="submission" date="2016-10" db="EMBL/GenBank/DDBJ databases">
        <authorList>
            <person name="Varghese N."/>
            <person name="Submissions S."/>
        </authorList>
    </citation>
    <scope>NUCLEOTIDE SEQUENCE [LARGE SCALE GENOMIC DNA]</scope>
    <source>
        <strain evidence="3">KPR-1</strain>
    </source>
</reference>
<dbReference type="PANTHER" id="PTHR43805">
    <property type="entry name" value="GLYCEROPHOSPHORYL DIESTER PHOSPHODIESTERASE"/>
    <property type="match status" value="1"/>
</dbReference>
<sequence length="253" mass="27491">MAHPYLDSPPLIFAHRGGGAEVPENSWSALAHTHALGVRYLETDAHITADGVIVLIHDPTVDRTLSGSGLVTTMTWQELSTLRDTAGDPPVRLDEALAAYPDLHFNIDAKSDAVAGPLARLARYHSERMCLASFSDKRLALIRSINPHAAVSIGQEATARLVSLSLLSLRAGAARARRIPAIREAIAAQVPARFRTIPVVTRRFVELCHAIDLQVHVWTIDEAAEMRRLFALGVDGIVTDRPRVALDVVADLT</sequence>
<dbReference type="Proteomes" id="UP000199288">
    <property type="component" value="Unassembled WGS sequence"/>
</dbReference>
<dbReference type="Pfam" id="PF03009">
    <property type="entry name" value="GDPD"/>
    <property type="match status" value="1"/>
</dbReference>
<protein>
    <submittedName>
        <fullName evidence="2">Glycerophosphoryl diester phosphodiesterase</fullName>
    </submittedName>
</protein>
<dbReference type="InterPro" id="IPR017946">
    <property type="entry name" value="PLC-like_Pdiesterase_TIM-brl"/>
</dbReference>